<keyword evidence="1" id="KW-0418">Kinase</keyword>
<organism evidence="3 4">
    <name type="scientific">Actinomycetospora lemnae</name>
    <dbReference type="NCBI Taxonomy" id="3019891"/>
    <lineage>
        <taxon>Bacteria</taxon>
        <taxon>Bacillati</taxon>
        <taxon>Actinomycetota</taxon>
        <taxon>Actinomycetes</taxon>
        <taxon>Pseudonocardiales</taxon>
        <taxon>Pseudonocardiaceae</taxon>
        <taxon>Actinomycetospora</taxon>
    </lineage>
</organism>
<evidence type="ECO:0000313" key="4">
    <source>
        <dbReference type="Proteomes" id="UP001300763"/>
    </source>
</evidence>
<gene>
    <name evidence="3" type="ORF">PGB27_26955</name>
</gene>
<dbReference type="InterPro" id="IPR003594">
    <property type="entry name" value="HATPase_dom"/>
</dbReference>
<proteinExistence type="predicted"/>
<dbReference type="CDD" id="cd16936">
    <property type="entry name" value="HATPase_RsbW-like"/>
    <property type="match status" value="1"/>
</dbReference>
<evidence type="ECO:0000256" key="1">
    <source>
        <dbReference type="ARBA" id="ARBA00022527"/>
    </source>
</evidence>
<evidence type="ECO:0000259" key="2">
    <source>
        <dbReference type="Pfam" id="PF13581"/>
    </source>
</evidence>
<accession>A0ABT5T484</accession>
<keyword evidence="4" id="KW-1185">Reference proteome</keyword>
<keyword evidence="3" id="KW-0547">Nucleotide-binding</keyword>
<dbReference type="PANTHER" id="PTHR35526:SF3">
    <property type="entry name" value="ANTI-SIGMA-F FACTOR RSBW"/>
    <property type="match status" value="1"/>
</dbReference>
<keyword evidence="1" id="KW-0723">Serine/threonine-protein kinase</keyword>
<keyword evidence="1" id="KW-0808">Transferase</keyword>
<dbReference type="PANTHER" id="PTHR35526">
    <property type="entry name" value="ANTI-SIGMA-F FACTOR RSBW-RELATED"/>
    <property type="match status" value="1"/>
</dbReference>
<feature type="domain" description="Histidine kinase/HSP90-like ATPase" evidence="2">
    <location>
        <begin position="13"/>
        <end position="131"/>
    </location>
</feature>
<dbReference type="SUPFAM" id="SSF55874">
    <property type="entry name" value="ATPase domain of HSP90 chaperone/DNA topoisomerase II/histidine kinase"/>
    <property type="match status" value="1"/>
</dbReference>
<evidence type="ECO:0000313" key="3">
    <source>
        <dbReference type="EMBL" id="MDD7969002.1"/>
    </source>
</evidence>
<dbReference type="EMBL" id="JAQZAO010000018">
    <property type="protein sequence ID" value="MDD7969002.1"/>
    <property type="molecule type" value="Genomic_DNA"/>
</dbReference>
<dbReference type="InterPro" id="IPR036890">
    <property type="entry name" value="HATPase_C_sf"/>
</dbReference>
<dbReference type="RefSeq" id="WP_274203536.1">
    <property type="nucleotide sequence ID" value="NZ_JAQZAO010000018.1"/>
</dbReference>
<reference evidence="3 4" key="1">
    <citation type="submission" date="2023-02" db="EMBL/GenBank/DDBJ databases">
        <title>Genome sequencing required for Actinomycetospora new species description.</title>
        <authorList>
            <person name="Saimee Y."/>
            <person name="Duangmal K."/>
        </authorList>
    </citation>
    <scope>NUCLEOTIDE SEQUENCE [LARGE SCALE GENOMIC DNA]</scope>
    <source>
        <strain evidence="3 4">DW7H6</strain>
    </source>
</reference>
<dbReference type="Gene3D" id="3.30.565.10">
    <property type="entry name" value="Histidine kinase-like ATPase, C-terminal domain"/>
    <property type="match status" value="1"/>
</dbReference>
<keyword evidence="3" id="KW-0067">ATP-binding</keyword>
<dbReference type="Pfam" id="PF13581">
    <property type="entry name" value="HATPase_c_2"/>
    <property type="match status" value="1"/>
</dbReference>
<dbReference type="InterPro" id="IPR050267">
    <property type="entry name" value="Anti-sigma-factor_SerPK"/>
</dbReference>
<protein>
    <submittedName>
        <fullName evidence="3">ATP-binding protein</fullName>
    </submittedName>
</protein>
<comment type="caution">
    <text evidence="3">The sequence shown here is derived from an EMBL/GenBank/DDBJ whole genome shotgun (WGS) entry which is preliminary data.</text>
</comment>
<dbReference type="Proteomes" id="UP001300763">
    <property type="component" value="Unassembled WGS sequence"/>
</dbReference>
<sequence length="141" mass="15215">MTDAVEFARAVHPARADESQRMRHEARDWLAGLDIDQDARERVLIAVSEAVENAVEHAYPGDADGTVELTLWCEADSVNVRVTDNGRWADAAAPATPGSHATRGRGFVLMQRSVDSVAVRHTSRGTTVALRQQRGGAPAAD</sequence>
<name>A0ABT5T484_9PSEU</name>
<dbReference type="GO" id="GO:0005524">
    <property type="term" value="F:ATP binding"/>
    <property type="evidence" value="ECO:0007669"/>
    <property type="project" value="UniProtKB-KW"/>
</dbReference>